<comment type="caution">
    <text evidence="1">The sequence shown here is derived from an EMBL/GenBank/DDBJ whole genome shotgun (WGS) entry which is preliminary data.</text>
</comment>
<proteinExistence type="predicted"/>
<reference evidence="1" key="2">
    <citation type="submission" date="2023-02" db="EMBL/GenBank/DDBJ databases">
        <authorList>
            <person name="Swenson N.G."/>
            <person name="Wegrzyn J.L."/>
            <person name="Mcevoy S.L."/>
        </authorList>
    </citation>
    <scope>NUCLEOTIDE SEQUENCE</scope>
    <source>
        <strain evidence="1">91603</strain>
        <tissue evidence="1">Leaf</tissue>
    </source>
</reference>
<dbReference type="AlphaFoldDB" id="A0AAD5IEA3"/>
<sequence>MVYAMKQAATTSLTPKSNAGRRFLFLSLSSLRLFLHHRSHHSVPHFLSPSSSPSPLYLSVSGAVHILISFLNCVALCSPSLNASVCLYLYKAASMNLSLKECSMAYSQGRDFVFCNYCGTMLSMESKFVTCPLCKFKRNTKGY</sequence>
<name>A0AAD5IEA3_ACENE</name>
<evidence type="ECO:0000313" key="1">
    <source>
        <dbReference type="EMBL" id="KAI9160791.1"/>
    </source>
</evidence>
<organism evidence="1 2">
    <name type="scientific">Acer negundo</name>
    <name type="common">Box elder</name>
    <dbReference type="NCBI Taxonomy" id="4023"/>
    <lineage>
        <taxon>Eukaryota</taxon>
        <taxon>Viridiplantae</taxon>
        <taxon>Streptophyta</taxon>
        <taxon>Embryophyta</taxon>
        <taxon>Tracheophyta</taxon>
        <taxon>Spermatophyta</taxon>
        <taxon>Magnoliopsida</taxon>
        <taxon>eudicotyledons</taxon>
        <taxon>Gunneridae</taxon>
        <taxon>Pentapetalae</taxon>
        <taxon>rosids</taxon>
        <taxon>malvids</taxon>
        <taxon>Sapindales</taxon>
        <taxon>Sapindaceae</taxon>
        <taxon>Hippocastanoideae</taxon>
        <taxon>Acereae</taxon>
        <taxon>Acer</taxon>
    </lineage>
</organism>
<accession>A0AAD5IEA3</accession>
<protein>
    <submittedName>
        <fullName evidence="1">Uncharacterized protein</fullName>
    </submittedName>
</protein>
<gene>
    <name evidence="1" type="ORF">LWI28_011605</name>
</gene>
<evidence type="ECO:0000313" key="2">
    <source>
        <dbReference type="Proteomes" id="UP001064489"/>
    </source>
</evidence>
<keyword evidence="2" id="KW-1185">Reference proteome</keyword>
<dbReference type="Proteomes" id="UP001064489">
    <property type="component" value="Chromosome 2"/>
</dbReference>
<reference evidence="1" key="1">
    <citation type="journal article" date="2022" name="Plant J.">
        <title>Strategies of tolerance reflected in two North American maple genomes.</title>
        <authorList>
            <person name="McEvoy S.L."/>
            <person name="Sezen U.U."/>
            <person name="Trouern-Trend A."/>
            <person name="McMahon S.M."/>
            <person name="Schaberg P.G."/>
            <person name="Yang J."/>
            <person name="Wegrzyn J.L."/>
            <person name="Swenson N.G."/>
        </authorList>
    </citation>
    <scope>NUCLEOTIDE SEQUENCE</scope>
    <source>
        <strain evidence="1">91603</strain>
    </source>
</reference>
<dbReference type="EMBL" id="JAJSOW010000106">
    <property type="protein sequence ID" value="KAI9160791.1"/>
    <property type="molecule type" value="Genomic_DNA"/>
</dbReference>